<dbReference type="InterPro" id="IPR040233">
    <property type="entry name" value="CCD97-like_C"/>
</dbReference>
<reference evidence="3 4" key="1">
    <citation type="submission" date="2024-07" db="EMBL/GenBank/DDBJ databases">
        <title>Draft sequence of the Neodothiora populina.</title>
        <authorList>
            <person name="Drown D.D."/>
            <person name="Schuette U.S."/>
            <person name="Buechlein A.B."/>
            <person name="Rusch D.R."/>
            <person name="Winton L.W."/>
            <person name="Adams G.A."/>
        </authorList>
    </citation>
    <scope>NUCLEOTIDE SEQUENCE [LARGE SCALE GENOMIC DNA]</scope>
    <source>
        <strain evidence="3 4">CPC 39397</strain>
    </source>
</reference>
<evidence type="ECO:0000256" key="1">
    <source>
        <dbReference type="SAM" id="MobiDB-lite"/>
    </source>
</evidence>
<feature type="domain" description="CCD97-like C-terminal" evidence="2">
    <location>
        <begin position="118"/>
        <end position="182"/>
    </location>
</feature>
<dbReference type="Proteomes" id="UP001562354">
    <property type="component" value="Unassembled WGS sequence"/>
</dbReference>
<dbReference type="Pfam" id="PF09747">
    <property type="entry name" value="CCD97-like_C"/>
    <property type="match status" value="2"/>
</dbReference>
<protein>
    <recommendedName>
        <fullName evidence="2">CCD97-like C-terminal domain-containing protein</fullName>
    </recommendedName>
</protein>
<dbReference type="PANTHER" id="PTHR31840:SF1">
    <property type="entry name" value="COILED-COIL DOMAIN-CONTAINING PROTEIN 97"/>
    <property type="match status" value="1"/>
</dbReference>
<accession>A0ABR3P211</accession>
<evidence type="ECO:0000313" key="3">
    <source>
        <dbReference type="EMBL" id="KAL1296703.1"/>
    </source>
</evidence>
<dbReference type="EMBL" id="JBFMKM010000018">
    <property type="protein sequence ID" value="KAL1296703.1"/>
    <property type="molecule type" value="Genomic_DNA"/>
</dbReference>
<feature type="compositionally biased region" description="Basic and acidic residues" evidence="1">
    <location>
        <begin position="14"/>
        <end position="24"/>
    </location>
</feature>
<evidence type="ECO:0000259" key="2">
    <source>
        <dbReference type="Pfam" id="PF09747"/>
    </source>
</evidence>
<dbReference type="PANTHER" id="PTHR31840">
    <property type="entry name" value="COILED-COIL DOMAIN-CONTAINING PROTEIN 97"/>
    <property type="match status" value="1"/>
</dbReference>
<proteinExistence type="predicted"/>
<feature type="region of interest" description="Disordered" evidence="1">
    <location>
        <begin position="1"/>
        <end position="26"/>
    </location>
</feature>
<feature type="compositionally biased region" description="Acidic residues" evidence="1">
    <location>
        <begin position="160"/>
        <end position="169"/>
    </location>
</feature>
<evidence type="ECO:0000313" key="4">
    <source>
        <dbReference type="Proteomes" id="UP001562354"/>
    </source>
</evidence>
<dbReference type="GeneID" id="95973881"/>
<organism evidence="3 4">
    <name type="scientific">Neodothiora populina</name>
    <dbReference type="NCBI Taxonomy" id="2781224"/>
    <lineage>
        <taxon>Eukaryota</taxon>
        <taxon>Fungi</taxon>
        <taxon>Dikarya</taxon>
        <taxon>Ascomycota</taxon>
        <taxon>Pezizomycotina</taxon>
        <taxon>Dothideomycetes</taxon>
        <taxon>Dothideomycetidae</taxon>
        <taxon>Dothideales</taxon>
        <taxon>Dothioraceae</taxon>
        <taxon>Neodothiora</taxon>
    </lineage>
</organism>
<name>A0ABR3P211_9PEZI</name>
<dbReference type="InterPro" id="IPR018613">
    <property type="entry name" value="Ccdc97-like"/>
</dbReference>
<comment type="caution">
    <text evidence="3">The sequence shown here is derived from an EMBL/GenBank/DDBJ whole genome shotgun (WGS) entry which is preliminary data.</text>
</comment>
<sequence length="202" mass="23700">MPHFPKDTVSVSSDSRHESEEARTARLQVKTRRRKYLEKHAEYFDSATLELADPLLYDRMVRRFQTTAEREAYGKKQGWSGIMEADIMRSEAKVAALQNPDPNSPLVYKRDAAGSIIAVEQDEEDRPKDRQQGLDKWRYAMEQRFLRGQDHDFDYGQVDGNDEYDDWEEETRRRQDDYFDQEAAEFVGEEISRTGETGIQDF</sequence>
<keyword evidence="4" id="KW-1185">Reference proteome</keyword>
<gene>
    <name evidence="3" type="ORF">AAFC00_000178</name>
</gene>
<dbReference type="RefSeq" id="XP_069196385.1">
    <property type="nucleotide sequence ID" value="XM_069341059.1"/>
</dbReference>
<feature type="region of interest" description="Disordered" evidence="1">
    <location>
        <begin position="151"/>
        <end position="180"/>
    </location>
</feature>
<feature type="domain" description="CCD97-like C-terminal" evidence="2">
    <location>
        <begin position="32"/>
        <end position="95"/>
    </location>
</feature>